<feature type="region of interest" description="Disordered" evidence="1">
    <location>
        <begin position="1"/>
        <end position="23"/>
    </location>
</feature>
<evidence type="ECO:0000259" key="2">
    <source>
        <dbReference type="Pfam" id="PF01272"/>
    </source>
</evidence>
<evidence type="ECO:0000313" key="4">
    <source>
        <dbReference type="Proteomes" id="UP000033202"/>
    </source>
</evidence>
<keyword evidence="3" id="KW-0251">Elongation factor</keyword>
<keyword evidence="3" id="KW-0648">Protein biosynthesis</keyword>
<dbReference type="EMBL" id="BBWU01000001">
    <property type="protein sequence ID" value="GAO37845.1"/>
    <property type="molecule type" value="Genomic_DNA"/>
</dbReference>
<dbReference type="Gene3D" id="3.10.50.30">
    <property type="entry name" value="Transcription elongation factor, GreA/GreB, C-terminal domain"/>
    <property type="match status" value="1"/>
</dbReference>
<proteinExistence type="predicted"/>
<dbReference type="GO" id="GO:0003746">
    <property type="term" value="F:translation elongation factor activity"/>
    <property type="evidence" value="ECO:0007669"/>
    <property type="project" value="UniProtKB-KW"/>
</dbReference>
<comment type="caution">
    <text evidence="3">The sequence shown here is derived from an EMBL/GenBank/DDBJ whole genome shotgun (WGS) entry which is preliminary data.</text>
</comment>
<organism evidence="3 4">
    <name type="scientific">Sphingomonas changbaiensis NBRC 104936</name>
    <dbReference type="NCBI Taxonomy" id="1219043"/>
    <lineage>
        <taxon>Bacteria</taxon>
        <taxon>Pseudomonadati</taxon>
        <taxon>Pseudomonadota</taxon>
        <taxon>Alphaproteobacteria</taxon>
        <taxon>Sphingomonadales</taxon>
        <taxon>Sphingomonadaceae</taxon>
        <taxon>Sphingomonas</taxon>
    </lineage>
</organism>
<dbReference type="GO" id="GO:0032784">
    <property type="term" value="P:regulation of DNA-templated transcription elongation"/>
    <property type="evidence" value="ECO:0007669"/>
    <property type="project" value="InterPro"/>
</dbReference>
<feature type="domain" description="Transcription elongation factor GreA/GreB C-terminal" evidence="2">
    <location>
        <begin position="81"/>
        <end position="141"/>
    </location>
</feature>
<dbReference type="SUPFAM" id="SSF54534">
    <property type="entry name" value="FKBP-like"/>
    <property type="match status" value="1"/>
</dbReference>
<dbReference type="Pfam" id="PF01272">
    <property type="entry name" value="GreA_GreB"/>
    <property type="match status" value="1"/>
</dbReference>
<sequence length="152" mass="16237">MSVAFRRDSDEEHKEPRFERTIPSGPNYVTARGLALIAARIAELEANLAVAADEVEREGIARDLRYWNTRQVTAIKAPAPPAGEAAFGSCLRVRIGKSERTIHIVGDDEADPATGHIPFSAPLARALVGAAAGDRIDFGAGVEVLEVLEPAP</sequence>
<dbReference type="OrthoDB" id="8537952at2"/>
<keyword evidence="4" id="KW-1185">Reference proteome</keyword>
<dbReference type="Proteomes" id="UP000033202">
    <property type="component" value="Unassembled WGS sequence"/>
</dbReference>
<evidence type="ECO:0000256" key="1">
    <source>
        <dbReference type="SAM" id="MobiDB-lite"/>
    </source>
</evidence>
<protein>
    <submittedName>
        <fullName evidence="3">Putative transcription elongation factor</fullName>
    </submittedName>
</protein>
<dbReference type="STRING" id="1219043.SCH01S_01_00080"/>
<gene>
    <name evidence="3" type="ORF">SCH01S_01_00080</name>
</gene>
<name>A0A0E9ML30_9SPHN</name>
<dbReference type="GO" id="GO:0003677">
    <property type="term" value="F:DNA binding"/>
    <property type="evidence" value="ECO:0007669"/>
    <property type="project" value="InterPro"/>
</dbReference>
<feature type="compositionally biased region" description="Basic and acidic residues" evidence="1">
    <location>
        <begin position="1"/>
        <end position="20"/>
    </location>
</feature>
<reference evidence="3 4" key="1">
    <citation type="submission" date="2015-04" db="EMBL/GenBank/DDBJ databases">
        <title>Whole genome shotgun sequence of Sphingomonas changbaiensis NBRC 104936.</title>
        <authorList>
            <person name="Katano-Makiyama Y."/>
            <person name="Hosoyama A."/>
            <person name="Hashimoto M."/>
            <person name="Noguchi M."/>
            <person name="Tsuchikane K."/>
            <person name="Ohji S."/>
            <person name="Yamazoe A."/>
            <person name="Ichikawa N."/>
            <person name="Kimura A."/>
            <person name="Fujita N."/>
        </authorList>
    </citation>
    <scope>NUCLEOTIDE SEQUENCE [LARGE SCALE GENOMIC DNA]</scope>
    <source>
        <strain evidence="3 4">NBRC 104936</strain>
    </source>
</reference>
<dbReference type="InterPro" id="IPR036953">
    <property type="entry name" value="GreA/GreB_C_sf"/>
</dbReference>
<dbReference type="InterPro" id="IPR001437">
    <property type="entry name" value="Tscrpt_elong_fac_GreA/B_C"/>
</dbReference>
<accession>A0A0E9ML30</accession>
<evidence type="ECO:0000313" key="3">
    <source>
        <dbReference type="EMBL" id="GAO37845.1"/>
    </source>
</evidence>
<dbReference type="AlphaFoldDB" id="A0A0E9ML30"/>